<evidence type="ECO:0000313" key="2">
    <source>
        <dbReference type="EMBL" id="BAT16788.1"/>
    </source>
</evidence>
<reference evidence="3" key="1">
    <citation type="journal article" date="2005" name="Nature">
        <title>The map-based sequence of the rice genome.</title>
        <authorList>
            <consortium name="International rice genome sequencing project (IRGSP)"/>
            <person name="Matsumoto T."/>
            <person name="Wu J."/>
            <person name="Kanamori H."/>
            <person name="Katayose Y."/>
            <person name="Fujisawa M."/>
            <person name="Namiki N."/>
            <person name="Mizuno H."/>
            <person name="Yamamoto K."/>
            <person name="Antonio B.A."/>
            <person name="Baba T."/>
            <person name="Sakata K."/>
            <person name="Nagamura Y."/>
            <person name="Aoki H."/>
            <person name="Arikawa K."/>
            <person name="Arita K."/>
            <person name="Bito T."/>
            <person name="Chiden Y."/>
            <person name="Fujitsuka N."/>
            <person name="Fukunaka R."/>
            <person name="Hamada M."/>
            <person name="Harada C."/>
            <person name="Hayashi A."/>
            <person name="Hijishita S."/>
            <person name="Honda M."/>
            <person name="Hosokawa S."/>
            <person name="Ichikawa Y."/>
            <person name="Idonuma A."/>
            <person name="Iijima M."/>
            <person name="Ikeda M."/>
            <person name="Ikeno M."/>
            <person name="Ito K."/>
            <person name="Ito S."/>
            <person name="Ito T."/>
            <person name="Ito Y."/>
            <person name="Ito Y."/>
            <person name="Iwabuchi A."/>
            <person name="Kamiya K."/>
            <person name="Karasawa W."/>
            <person name="Kurita K."/>
            <person name="Katagiri S."/>
            <person name="Kikuta A."/>
            <person name="Kobayashi H."/>
            <person name="Kobayashi N."/>
            <person name="Machita K."/>
            <person name="Maehara T."/>
            <person name="Masukawa M."/>
            <person name="Mizubayashi T."/>
            <person name="Mukai Y."/>
            <person name="Nagasaki H."/>
            <person name="Nagata Y."/>
            <person name="Naito S."/>
            <person name="Nakashima M."/>
            <person name="Nakama Y."/>
            <person name="Nakamichi Y."/>
            <person name="Nakamura M."/>
            <person name="Meguro A."/>
            <person name="Negishi M."/>
            <person name="Ohta I."/>
            <person name="Ohta T."/>
            <person name="Okamoto M."/>
            <person name="Ono N."/>
            <person name="Saji S."/>
            <person name="Sakaguchi M."/>
            <person name="Sakai K."/>
            <person name="Shibata M."/>
            <person name="Shimokawa T."/>
            <person name="Song J."/>
            <person name="Takazaki Y."/>
            <person name="Terasawa K."/>
            <person name="Tsugane M."/>
            <person name="Tsuji K."/>
            <person name="Ueda S."/>
            <person name="Waki K."/>
            <person name="Yamagata H."/>
            <person name="Yamamoto M."/>
            <person name="Yamamoto S."/>
            <person name="Yamane H."/>
            <person name="Yoshiki S."/>
            <person name="Yoshihara R."/>
            <person name="Yukawa K."/>
            <person name="Zhong H."/>
            <person name="Yano M."/>
            <person name="Yuan Q."/>
            <person name="Ouyang S."/>
            <person name="Liu J."/>
            <person name="Jones K.M."/>
            <person name="Gansberger K."/>
            <person name="Moffat K."/>
            <person name="Hill J."/>
            <person name="Bera J."/>
            <person name="Fadrosh D."/>
            <person name="Jin S."/>
            <person name="Johri S."/>
            <person name="Kim M."/>
            <person name="Overton L."/>
            <person name="Reardon M."/>
            <person name="Tsitrin T."/>
            <person name="Vuong H."/>
            <person name="Weaver B."/>
            <person name="Ciecko A."/>
            <person name="Tallon L."/>
            <person name="Jackson J."/>
            <person name="Pai G."/>
            <person name="Aken S.V."/>
            <person name="Utterback T."/>
            <person name="Reidmuller S."/>
            <person name="Feldblyum T."/>
            <person name="Hsiao J."/>
            <person name="Zismann V."/>
            <person name="Iobst S."/>
            <person name="de Vazeille A.R."/>
            <person name="Buell C.R."/>
            <person name="Ying K."/>
            <person name="Li Y."/>
            <person name="Lu T."/>
            <person name="Huang Y."/>
            <person name="Zhao Q."/>
            <person name="Feng Q."/>
            <person name="Zhang L."/>
            <person name="Zhu J."/>
            <person name="Weng Q."/>
            <person name="Mu J."/>
            <person name="Lu Y."/>
            <person name="Fan D."/>
            <person name="Liu Y."/>
            <person name="Guan J."/>
            <person name="Zhang Y."/>
            <person name="Yu S."/>
            <person name="Liu X."/>
            <person name="Zhang Y."/>
            <person name="Hong G."/>
            <person name="Han B."/>
            <person name="Choisne N."/>
            <person name="Demange N."/>
            <person name="Orjeda G."/>
            <person name="Samain S."/>
            <person name="Cattolico L."/>
            <person name="Pelletier E."/>
            <person name="Couloux A."/>
            <person name="Segurens B."/>
            <person name="Wincker P."/>
            <person name="D'Hont A."/>
            <person name="Scarpelli C."/>
            <person name="Weissenbach J."/>
            <person name="Salanoubat M."/>
            <person name="Quetier F."/>
            <person name="Yu Y."/>
            <person name="Kim H.R."/>
            <person name="Rambo T."/>
            <person name="Currie J."/>
            <person name="Collura K."/>
            <person name="Luo M."/>
            <person name="Yang T."/>
            <person name="Ammiraju J.S.S."/>
            <person name="Engler F."/>
            <person name="Soderlund C."/>
            <person name="Wing R.A."/>
            <person name="Palmer L.E."/>
            <person name="de la Bastide M."/>
            <person name="Spiegel L."/>
            <person name="Nascimento L."/>
            <person name="Zutavern T."/>
            <person name="O'Shaughnessy A."/>
            <person name="Dike S."/>
            <person name="Dedhia N."/>
            <person name="Preston R."/>
            <person name="Balija V."/>
            <person name="McCombie W.R."/>
            <person name="Chow T."/>
            <person name="Chen H."/>
            <person name="Chung M."/>
            <person name="Chen C."/>
            <person name="Shaw J."/>
            <person name="Wu H."/>
            <person name="Hsiao K."/>
            <person name="Chao Y."/>
            <person name="Chu M."/>
            <person name="Cheng C."/>
            <person name="Hour A."/>
            <person name="Lee P."/>
            <person name="Lin S."/>
            <person name="Lin Y."/>
            <person name="Liou J."/>
            <person name="Liu S."/>
            <person name="Hsing Y."/>
            <person name="Raghuvanshi S."/>
            <person name="Mohanty A."/>
            <person name="Bharti A.K."/>
            <person name="Gaur A."/>
            <person name="Gupta V."/>
            <person name="Kumar D."/>
            <person name="Ravi V."/>
            <person name="Vij S."/>
            <person name="Kapur A."/>
            <person name="Khurana P."/>
            <person name="Khurana P."/>
            <person name="Khurana J.P."/>
            <person name="Tyagi A.K."/>
            <person name="Gaikwad K."/>
            <person name="Singh A."/>
            <person name="Dalal V."/>
            <person name="Srivastava S."/>
            <person name="Dixit A."/>
            <person name="Pal A.K."/>
            <person name="Ghazi I.A."/>
            <person name="Yadav M."/>
            <person name="Pandit A."/>
            <person name="Bhargava A."/>
            <person name="Sureshbabu K."/>
            <person name="Batra K."/>
            <person name="Sharma T.R."/>
            <person name="Mohapatra T."/>
            <person name="Singh N.K."/>
            <person name="Messing J."/>
            <person name="Nelson A.B."/>
            <person name="Fuks G."/>
            <person name="Kavchok S."/>
            <person name="Keizer G."/>
            <person name="Linton E."/>
            <person name="Llaca V."/>
            <person name="Song R."/>
            <person name="Tanyolac B."/>
            <person name="Young S."/>
            <person name="Ho-Il K."/>
            <person name="Hahn J.H."/>
            <person name="Sangsakoo G."/>
            <person name="Vanavichit A."/>
            <person name="de Mattos Luiz.A.T."/>
            <person name="Zimmer P.D."/>
            <person name="Malone G."/>
            <person name="Dellagostin O."/>
            <person name="de Oliveira A.C."/>
            <person name="Bevan M."/>
            <person name="Bancroft I."/>
            <person name="Minx P."/>
            <person name="Cordum H."/>
            <person name="Wilson R."/>
            <person name="Cheng Z."/>
            <person name="Jin W."/>
            <person name="Jiang J."/>
            <person name="Leong S.A."/>
            <person name="Iwama H."/>
            <person name="Gojobori T."/>
            <person name="Itoh T."/>
            <person name="Niimura Y."/>
            <person name="Fujii Y."/>
            <person name="Habara T."/>
            <person name="Sakai H."/>
            <person name="Sato Y."/>
            <person name="Wilson G."/>
            <person name="Kumar K."/>
            <person name="McCouch S."/>
            <person name="Juretic N."/>
            <person name="Hoen D."/>
            <person name="Wright S."/>
            <person name="Bruskiewich R."/>
            <person name="Bureau T."/>
            <person name="Miyao A."/>
            <person name="Hirochika H."/>
            <person name="Nishikawa T."/>
            <person name="Kadowaki K."/>
            <person name="Sugiura M."/>
            <person name="Burr B."/>
            <person name="Sasaki T."/>
        </authorList>
    </citation>
    <scope>NUCLEOTIDE SEQUENCE [LARGE SCALE GENOMIC DNA]</scope>
    <source>
        <strain evidence="3">cv. Nipponbare</strain>
    </source>
</reference>
<dbReference type="AlphaFoldDB" id="A0A0P0Y9J0"/>
<keyword evidence="1" id="KW-0732">Signal</keyword>
<keyword evidence="3" id="KW-1185">Reference proteome</keyword>
<name>A0A0P0Y9J0_ORYSJ</name>
<accession>A0A0P0Y9J0</accession>
<organism evidence="2 3">
    <name type="scientific">Oryza sativa subsp. japonica</name>
    <name type="common">Rice</name>
    <dbReference type="NCBI Taxonomy" id="39947"/>
    <lineage>
        <taxon>Eukaryota</taxon>
        <taxon>Viridiplantae</taxon>
        <taxon>Streptophyta</taxon>
        <taxon>Embryophyta</taxon>
        <taxon>Tracheophyta</taxon>
        <taxon>Spermatophyta</taxon>
        <taxon>Magnoliopsida</taxon>
        <taxon>Liliopsida</taxon>
        <taxon>Poales</taxon>
        <taxon>Poaceae</taxon>
        <taxon>BOP clade</taxon>
        <taxon>Oryzoideae</taxon>
        <taxon>Oryzeae</taxon>
        <taxon>Oryzinae</taxon>
        <taxon>Oryza</taxon>
        <taxon>Oryza sativa</taxon>
    </lineage>
</organism>
<dbReference type="InParanoid" id="A0A0P0Y9J0"/>
<sequence>MPDVVKADDVNECIWVCLLGLLELLDHLAVVAAAEHGQFPYGPVPAIIVPRRPMVPTIDEPYITKLEARHPLRLEQVLDLL</sequence>
<dbReference type="EMBL" id="AP014968">
    <property type="protein sequence ID" value="BAT16788.1"/>
    <property type="molecule type" value="Genomic_DNA"/>
</dbReference>
<evidence type="ECO:0000256" key="1">
    <source>
        <dbReference type="SAM" id="SignalP"/>
    </source>
</evidence>
<reference evidence="2 3" key="3">
    <citation type="journal article" date="2013" name="Rice">
        <title>Improvement of the Oryza sativa Nipponbare reference genome using next generation sequence and optical map data.</title>
        <authorList>
            <person name="Kawahara Y."/>
            <person name="de la Bastide M."/>
            <person name="Hamilton J.P."/>
            <person name="Kanamori H."/>
            <person name="McCombie W.R."/>
            <person name="Ouyang S."/>
            <person name="Schwartz D.C."/>
            <person name="Tanaka T."/>
            <person name="Wu J."/>
            <person name="Zhou S."/>
            <person name="Childs K.L."/>
            <person name="Davidson R.M."/>
            <person name="Lin H."/>
            <person name="Quesada-Ocampo L."/>
            <person name="Vaillancourt B."/>
            <person name="Sakai H."/>
            <person name="Lee S.S."/>
            <person name="Kim J."/>
            <person name="Numa H."/>
            <person name="Itoh T."/>
            <person name="Buell C.R."/>
            <person name="Matsumoto T."/>
        </authorList>
    </citation>
    <scope>NUCLEOTIDE SEQUENCE [LARGE SCALE GENOMIC DNA]</scope>
    <source>
        <strain evidence="3">cv. Nipponbare</strain>
    </source>
</reference>
<dbReference type="Gramene" id="Os12t0291301-00">
    <property type="protein sequence ID" value="Os12t0291301-00"/>
    <property type="gene ID" value="Os12g0291301"/>
</dbReference>
<dbReference type="PaxDb" id="39947-A0A0P0Y9J0"/>
<feature type="chain" id="PRO_5006057457" evidence="1">
    <location>
        <begin position="34"/>
        <end position="81"/>
    </location>
</feature>
<proteinExistence type="predicted"/>
<dbReference type="Proteomes" id="UP000059680">
    <property type="component" value="Chromosome 12"/>
</dbReference>
<reference evidence="2 3" key="2">
    <citation type="journal article" date="2013" name="Plant Cell Physiol.">
        <title>Rice Annotation Project Database (RAP-DB): an integrative and interactive database for rice genomics.</title>
        <authorList>
            <person name="Sakai H."/>
            <person name="Lee S.S."/>
            <person name="Tanaka T."/>
            <person name="Numa H."/>
            <person name="Kim J."/>
            <person name="Kawahara Y."/>
            <person name="Wakimoto H."/>
            <person name="Yang C.C."/>
            <person name="Iwamoto M."/>
            <person name="Abe T."/>
            <person name="Yamada Y."/>
            <person name="Muto A."/>
            <person name="Inokuchi H."/>
            <person name="Ikemura T."/>
            <person name="Matsumoto T."/>
            <person name="Sasaki T."/>
            <person name="Itoh T."/>
        </authorList>
    </citation>
    <scope>NUCLEOTIDE SEQUENCE [LARGE SCALE GENOMIC DNA]</scope>
    <source>
        <strain evidence="3">cv. Nipponbare</strain>
    </source>
</reference>
<feature type="signal peptide" evidence="1">
    <location>
        <begin position="1"/>
        <end position="33"/>
    </location>
</feature>
<protein>
    <submittedName>
        <fullName evidence="2">Os12g0291301 protein</fullName>
    </submittedName>
</protein>
<gene>
    <name evidence="2" type="ordered locus">Os12g0291301</name>
    <name evidence="2" type="ORF">OSNPB_120291301</name>
</gene>
<evidence type="ECO:0000313" key="3">
    <source>
        <dbReference type="Proteomes" id="UP000059680"/>
    </source>
</evidence>